<evidence type="ECO:0000313" key="3">
    <source>
        <dbReference type="Proteomes" id="UP000305539"/>
    </source>
</evidence>
<evidence type="ECO:0000259" key="1">
    <source>
        <dbReference type="PROSITE" id="PS50943"/>
    </source>
</evidence>
<protein>
    <submittedName>
        <fullName evidence="2">Helix-turn-helix transcriptional regulator</fullName>
    </submittedName>
</protein>
<keyword evidence="3" id="KW-1185">Reference proteome</keyword>
<dbReference type="CDD" id="cd00093">
    <property type="entry name" value="HTH_XRE"/>
    <property type="match status" value="1"/>
</dbReference>
<dbReference type="Pfam" id="PF01381">
    <property type="entry name" value="HTH_3"/>
    <property type="match status" value="1"/>
</dbReference>
<reference evidence="2 3" key="1">
    <citation type="submission" date="2019-04" db="EMBL/GenBank/DDBJ databases">
        <title>Trinickia sp. 7GSK02, isolated from subtropical forest soil.</title>
        <authorList>
            <person name="Gao Z.-H."/>
            <person name="Qiu L.-H."/>
        </authorList>
    </citation>
    <scope>NUCLEOTIDE SEQUENCE [LARGE SCALE GENOMIC DNA]</scope>
    <source>
        <strain evidence="2 3">7GSK02</strain>
    </source>
</reference>
<dbReference type="EMBL" id="SWJE01000011">
    <property type="protein sequence ID" value="TKC86371.1"/>
    <property type="molecule type" value="Genomic_DNA"/>
</dbReference>
<sequence length="87" mass="9377">MNAVQQLLATADQLGTILTAARRAAGLTQAQAAARVGVSQSRLSTMESNPGTITVAQLFAFLAVYRLELQLSDEHPTFELRDSASEW</sequence>
<feature type="domain" description="HTH cro/C1-type" evidence="1">
    <location>
        <begin position="18"/>
        <end position="72"/>
    </location>
</feature>
<dbReference type="InterPro" id="IPR001387">
    <property type="entry name" value="Cro/C1-type_HTH"/>
</dbReference>
<comment type="caution">
    <text evidence="2">The sequence shown here is derived from an EMBL/GenBank/DDBJ whole genome shotgun (WGS) entry which is preliminary data.</text>
</comment>
<proteinExistence type="predicted"/>
<dbReference type="Gene3D" id="1.10.260.40">
    <property type="entry name" value="lambda repressor-like DNA-binding domains"/>
    <property type="match status" value="1"/>
</dbReference>
<dbReference type="InterPro" id="IPR010982">
    <property type="entry name" value="Lambda_DNA-bd_dom_sf"/>
</dbReference>
<dbReference type="PROSITE" id="PS50943">
    <property type="entry name" value="HTH_CROC1"/>
    <property type="match status" value="1"/>
</dbReference>
<dbReference type="AlphaFoldDB" id="A0A4U1HXI1"/>
<dbReference type="OrthoDB" id="8817527at2"/>
<gene>
    <name evidence="2" type="ORF">FAZ69_20435</name>
</gene>
<dbReference type="Proteomes" id="UP000305539">
    <property type="component" value="Unassembled WGS sequence"/>
</dbReference>
<dbReference type="SUPFAM" id="SSF47413">
    <property type="entry name" value="lambda repressor-like DNA-binding domains"/>
    <property type="match status" value="1"/>
</dbReference>
<name>A0A4U1HXI1_9BURK</name>
<dbReference type="GO" id="GO:0003677">
    <property type="term" value="F:DNA binding"/>
    <property type="evidence" value="ECO:0007669"/>
    <property type="project" value="InterPro"/>
</dbReference>
<evidence type="ECO:0000313" key="2">
    <source>
        <dbReference type="EMBL" id="TKC86371.1"/>
    </source>
</evidence>
<organism evidence="2 3">
    <name type="scientific">Trinickia terrae</name>
    <dbReference type="NCBI Taxonomy" id="2571161"/>
    <lineage>
        <taxon>Bacteria</taxon>
        <taxon>Pseudomonadati</taxon>
        <taxon>Pseudomonadota</taxon>
        <taxon>Betaproteobacteria</taxon>
        <taxon>Burkholderiales</taxon>
        <taxon>Burkholderiaceae</taxon>
        <taxon>Trinickia</taxon>
    </lineage>
</organism>
<accession>A0A4U1HXI1</accession>
<dbReference type="SMART" id="SM00530">
    <property type="entry name" value="HTH_XRE"/>
    <property type="match status" value="1"/>
</dbReference>